<keyword evidence="5" id="KW-1185">Reference proteome</keyword>
<accession>A0A5Q2RG21</accession>
<dbReference type="InterPro" id="IPR001608">
    <property type="entry name" value="Ala_racemase_N"/>
</dbReference>
<dbReference type="GO" id="GO:0008721">
    <property type="term" value="F:D-serine ammonia-lyase activity"/>
    <property type="evidence" value="ECO:0007669"/>
    <property type="project" value="TreeGrafter"/>
</dbReference>
<dbReference type="Pfam" id="PF14031">
    <property type="entry name" value="D-ser_dehydrat"/>
    <property type="match status" value="1"/>
</dbReference>
<reference evidence="4 5" key="1">
    <citation type="submission" date="2019-11" db="EMBL/GenBank/DDBJ databases">
        <authorList>
            <person name="He Y."/>
        </authorList>
    </citation>
    <scope>NUCLEOTIDE SEQUENCE [LARGE SCALE GENOMIC DNA]</scope>
    <source>
        <strain evidence="4 5">SCSIO 58843</strain>
    </source>
</reference>
<dbReference type="PANTHER" id="PTHR28004">
    <property type="entry name" value="ZGC:162816-RELATED"/>
    <property type="match status" value="1"/>
</dbReference>
<dbReference type="KEGG" id="atq:GH723_11995"/>
<dbReference type="Gene3D" id="3.20.20.10">
    <property type="entry name" value="Alanine racemase"/>
    <property type="match status" value="1"/>
</dbReference>
<dbReference type="InterPro" id="IPR051466">
    <property type="entry name" value="D-amino_acid_metab_enzyme"/>
</dbReference>
<evidence type="ECO:0000313" key="5">
    <source>
        <dbReference type="Proteomes" id="UP000334019"/>
    </source>
</evidence>
<dbReference type="AlphaFoldDB" id="A0A5Q2RG21"/>
<evidence type="ECO:0000313" key="4">
    <source>
        <dbReference type="EMBL" id="QGG95758.1"/>
    </source>
</evidence>
<name>A0A5Q2RG21_9ACTN</name>
<evidence type="ECO:0000259" key="3">
    <source>
        <dbReference type="SMART" id="SM01119"/>
    </source>
</evidence>
<dbReference type="SMART" id="SM01119">
    <property type="entry name" value="D-ser_dehydrat"/>
    <property type="match status" value="1"/>
</dbReference>
<feature type="domain" description="D-serine dehydratase-like" evidence="3">
    <location>
        <begin position="269"/>
        <end position="355"/>
    </location>
</feature>
<dbReference type="PROSITE" id="PS51257">
    <property type="entry name" value="PROKAR_LIPOPROTEIN"/>
    <property type="match status" value="1"/>
</dbReference>
<dbReference type="InterPro" id="IPR026956">
    <property type="entry name" value="D-ser_dehydrat-like_dom"/>
</dbReference>
<gene>
    <name evidence="4" type="ORF">GH723_11995</name>
</gene>
<dbReference type="InterPro" id="IPR029066">
    <property type="entry name" value="PLP-binding_barrel"/>
</dbReference>
<dbReference type="InterPro" id="IPR042208">
    <property type="entry name" value="D-ser_dehydrat-like_sf"/>
</dbReference>
<sequence>MRATTFRPRGSATGAVSIGCPPTAASSPSCPVASLGVTDRPSTPALLVELDTFDANLAAMGARHPGPALRTHVKAFKSTAMAARVAAAGHPTFCCATIREVEGMAAAGLGEDLLLANEVLDARRLGAVADAGARVTVAVDSEETVRAAADGGVREVLVDVNVGLPRCGCDPGDAGRIADLARAARLEVRGVMGYEGHVVGLEDRAARLAGVEAAMELLLAAHADVGGDVVSAGGTGTWDINTWATEIQAGSFLLMDTAYGQLDLPFRQALFVLGRVISVNRAQGYAVADVGLKSLGMDHGNPTIDGHRVWFCSDEHVTFAPSGDTDLPAVGDLVRVVPAHVDPTVARHERFTVARGDDVVDEWPVDLRHW</sequence>
<proteinExistence type="inferred from homology"/>
<dbReference type="SUPFAM" id="SSF51419">
    <property type="entry name" value="PLP-binding barrel"/>
    <property type="match status" value="1"/>
</dbReference>
<dbReference type="PANTHER" id="PTHR28004:SF2">
    <property type="entry name" value="D-SERINE DEHYDRATASE"/>
    <property type="match status" value="1"/>
</dbReference>
<dbReference type="GO" id="GO:0036088">
    <property type="term" value="P:D-serine catabolic process"/>
    <property type="evidence" value="ECO:0007669"/>
    <property type="project" value="TreeGrafter"/>
</dbReference>
<protein>
    <submittedName>
        <fullName evidence="4">Metal-activated pyridoxal enzyme</fullName>
    </submittedName>
</protein>
<dbReference type="EMBL" id="CP045851">
    <property type="protein sequence ID" value="QGG95758.1"/>
    <property type="molecule type" value="Genomic_DNA"/>
</dbReference>
<dbReference type="Proteomes" id="UP000334019">
    <property type="component" value="Chromosome"/>
</dbReference>
<comment type="similarity">
    <text evidence="1">Belongs to the DSD1 family.</text>
</comment>
<dbReference type="Pfam" id="PF01168">
    <property type="entry name" value="Ala_racemase_N"/>
    <property type="match status" value="1"/>
</dbReference>
<organism evidence="4 5">
    <name type="scientific">Actinomarinicola tropica</name>
    <dbReference type="NCBI Taxonomy" id="2789776"/>
    <lineage>
        <taxon>Bacteria</taxon>
        <taxon>Bacillati</taxon>
        <taxon>Actinomycetota</taxon>
        <taxon>Acidimicrobiia</taxon>
        <taxon>Acidimicrobiales</taxon>
        <taxon>Iamiaceae</taxon>
        <taxon>Actinomarinicola</taxon>
    </lineage>
</organism>
<evidence type="ECO:0000256" key="1">
    <source>
        <dbReference type="ARBA" id="ARBA00005323"/>
    </source>
</evidence>
<evidence type="ECO:0000256" key="2">
    <source>
        <dbReference type="ARBA" id="ARBA00023239"/>
    </source>
</evidence>
<dbReference type="Gene3D" id="2.40.37.20">
    <property type="entry name" value="D-serine dehydratase-like domain"/>
    <property type="match status" value="1"/>
</dbReference>
<keyword evidence="2" id="KW-0456">Lyase</keyword>